<evidence type="ECO:0000313" key="1">
    <source>
        <dbReference type="EMBL" id="WDE11058.1"/>
    </source>
</evidence>
<evidence type="ECO:0008006" key="3">
    <source>
        <dbReference type="Google" id="ProtNLM"/>
    </source>
</evidence>
<protein>
    <recommendedName>
        <fullName evidence="3">Alginate lyase domain-containing protein</fullName>
    </recommendedName>
</protein>
<keyword evidence="2" id="KW-1185">Reference proteome</keyword>
<proteinExistence type="predicted"/>
<sequence>MNTPEQEQIAHWLSTSMENIRATEQALSDGYYLQKKISLQSVYTGTASDYARLARAKFLNDETLASVRHEFNTAALCINKSFSMAYDVSDADYVGDKLPPEKASQTPWGCVSWSDVSETDGIDGFNFALMAANIDTAKRLANLFQDRKNGKKMFPCINRYAHALKHALLQEQVQGLALLKPTLDTFTAKPPKQGYKINYLNLSLTLSGILSGDEALFNQGLEQILNFYKKVMIPADDYWDTAYEFICDDAVALANLGLSYNLEVTIDHELLPKRLLAYPSST</sequence>
<accession>A0ABY7VBP7</accession>
<dbReference type="Proteomes" id="UP001215231">
    <property type="component" value="Chromosome"/>
</dbReference>
<organism evidence="1 2">
    <name type="scientific">Thalassomonas haliotis</name>
    <dbReference type="NCBI Taxonomy" id="485448"/>
    <lineage>
        <taxon>Bacteria</taxon>
        <taxon>Pseudomonadati</taxon>
        <taxon>Pseudomonadota</taxon>
        <taxon>Gammaproteobacteria</taxon>
        <taxon>Alteromonadales</taxon>
        <taxon>Colwelliaceae</taxon>
        <taxon>Thalassomonas</taxon>
    </lineage>
</organism>
<dbReference type="RefSeq" id="WP_274051149.1">
    <property type="nucleotide sequence ID" value="NZ_CP059693.1"/>
</dbReference>
<gene>
    <name evidence="1" type="ORF">H3N35_22920</name>
</gene>
<dbReference type="EMBL" id="CP059693">
    <property type="protein sequence ID" value="WDE11058.1"/>
    <property type="molecule type" value="Genomic_DNA"/>
</dbReference>
<evidence type="ECO:0000313" key="2">
    <source>
        <dbReference type="Proteomes" id="UP001215231"/>
    </source>
</evidence>
<name>A0ABY7VBP7_9GAMM</name>
<reference evidence="1 2" key="1">
    <citation type="journal article" date="2022" name="Mar. Drugs">
        <title>Bioassay-Guided Fractionation Leads to the Detection of Cholic Acid Generated by the Rare Thalassomonas sp.</title>
        <authorList>
            <person name="Pheiffer F."/>
            <person name="Schneider Y.K."/>
            <person name="Hansen E.H."/>
            <person name="Andersen J.H."/>
            <person name="Isaksson J."/>
            <person name="Busche T."/>
            <person name="R C."/>
            <person name="Kalinowski J."/>
            <person name="Zyl L.V."/>
            <person name="Trindade M."/>
        </authorList>
    </citation>
    <scope>NUCLEOTIDE SEQUENCE [LARGE SCALE GENOMIC DNA]</scope>
    <source>
        <strain evidence="1 2">A5K-61T</strain>
    </source>
</reference>